<protein>
    <submittedName>
        <fullName evidence="1">Uncharacterized protein</fullName>
    </submittedName>
</protein>
<evidence type="ECO:0000313" key="1">
    <source>
        <dbReference type="EMBL" id="ETO06500.1"/>
    </source>
</evidence>
<sequence>TQLHMELTTLENDLKQAETEMDHSLSLLSINLNNNKHEDATFWRLVRQQYAWKLYNFEDDLERKRVVLQSQGIYSEDRDAQKEKLFLLLQICGGFERDDETEKWRQVDRVLTENSDYALTFDNILKIVAIFFRIKAGIP</sequence>
<comment type="caution">
    <text evidence="1">The sequence shown here is derived from an EMBL/GenBank/DDBJ whole genome shotgun (WGS) entry which is preliminary data.</text>
</comment>
<organism evidence="1 2">
    <name type="scientific">Reticulomyxa filosa</name>
    <dbReference type="NCBI Taxonomy" id="46433"/>
    <lineage>
        <taxon>Eukaryota</taxon>
        <taxon>Sar</taxon>
        <taxon>Rhizaria</taxon>
        <taxon>Retaria</taxon>
        <taxon>Foraminifera</taxon>
        <taxon>Monothalamids</taxon>
        <taxon>Reticulomyxidae</taxon>
        <taxon>Reticulomyxa</taxon>
    </lineage>
</organism>
<gene>
    <name evidence="1" type="ORF">RFI_30892</name>
</gene>
<evidence type="ECO:0000313" key="2">
    <source>
        <dbReference type="Proteomes" id="UP000023152"/>
    </source>
</evidence>
<accession>X6M0J8</accession>
<dbReference type="AlphaFoldDB" id="X6M0J8"/>
<reference evidence="1 2" key="1">
    <citation type="journal article" date="2013" name="Curr. Biol.">
        <title>The Genome of the Foraminiferan Reticulomyxa filosa.</title>
        <authorList>
            <person name="Glockner G."/>
            <person name="Hulsmann N."/>
            <person name="Schleicher M."/>
            <person name="Noegel A.A."/>
            <person name="Eichinger L."/>
            <person name="Gallinger C."/>
            <person name="Pawlowski J."/>
            <person name="Sierra R."/>
            <person name="Euteneuer U."/>
            <person name="Pillet L."/>
            <person name="Moustafa A."/>
            <person name="Platzer M."/>
            <person name="Groth M."/>
            <person name="Szafranski K."/>
            <person name="Schliwa M."/>
        </authorList>
    </citation>
    <scope>NUCLEOTIDE SEQUENCE [LARGE SCALE GENOMIC DNA]</scope>
</reference>
<feature type="non-terminal residue" evidence="1">
    <location>
        <position position="139"/>
    </location>
</feature>
<name>X6M0J8_RETFI</name>
<keyword evidence="2" id="KW-1185">Reference proteome</keyword>
<feature type="non-terminal residue" evidence="1">
    <location>
        <position position="1"/>
    </location>
</feature>
<proteinExistence type="predicted"/>
<dbReference type="Proteomes" id="UP000023152">
    <property type="component" value="Unassembled WGS sequence"/>
</dbReference>
<dbReference type="EMBL" id="ASPP01027077">
    <property type="protein sequence ID" value="ETO06500.1"/>
    <property type="molecule type" value="Genomic_DNA"/>
</dbReference>